<accession>A0A0E9QVR5</accession>
<reference evidence="1" key="2">
    <citation type="journal article" date="2015" name="Fish Shellfish Immunol.">
        <title>Early steps in the European eel (Anguilla anguilla)-Vibrio vulnificus interaction in the gills: Role of the RtxA13 toxin.</title>
        <authorList>
            <person name="Callol A."/>
            <person name="Pajuelo D."/>
            <person name="Ebbesson L."/>
            <person name="Teles M."/>
            <person name="MacKenzie S."/>
            <person name="Amaro C."/>
        </authorList>
    </citation>
    <scope>NUCLEOTIDE SEQUENCE</scope>
</reference>
<dbReference type="EMBL" id="GBXM01088257">
    <property type="protein sequence ID" value="JAH20320.1"/>
    <property type="molecule type" value="Transcribed_RNA"/>
</dbReference>
<evidence type="ECO:0000313" key="1">
    <source>
        <dbReference type="EMBL" id="JAH20320.1"/>
    </source>
</evidence>
<dbReference type="AlphaFoldDB" id="A0A0E9QVR5"/>
<reference evidence="1" key="1">
    <citation type="submission" date="2014-11" db="EMBL/GenBank/DDBJ databases">
        <authorList>
            <person name="Amaro Gonzalez C."/>
        </authorList>
    </citation>
    <scope>NUCLEOTIDE SEQUENCE</scope>
</reference>
<organism evidence="1">
    <name type="scientific">Anguilla anguilla</name>
    <name type="common">European freshwater eel</name>
    <name type="synonym">Muraena anguilla</name>
    <dbReference type="NCBI Taxonomy" id="7936"/>
    <lineage>
        <taxon>Eukaryota</taxon>
        <taxon>Metazoa</taxon>
        <taxon>Chordata</taxon>
        <taxon>Craniata</taxon>
        <taxon>Vertebrata</taxon>
        <taxon>Euteleostomi</taxon>
        <taxon>Actinopterygii</taxon>
        <taxon>Neopterygii</taxon>
        <taxon>Teleostei</taxon>
        <taxon>Anguilliformes</taxon>
        <taxon>Anguillidae</taxon>
        <taxon>Anguilla</taxon>
    </lineage>
</organism>
<name>A0A0E9QVR5_ANGAN</name>
<protein>
    <submittedName>
        <fullName evidence="1">Uncharacterized protein</fullName>
    </submittedName>
</protein>
<sequence>MEFQHFHARCLIASITVRKRHLRPKIITCVSRRRAEPIYVTVHESNLKCG</sequence>
<proteinExistence type="predicted"/>